<organism evidence="2">
    <name type="scientific">Pseudo-nitzschia australis</name>
    <dbReference type="NCBI Taxonomy" id="44445"/>
    <lineage>
        <taxon>Eukaryota</taxon>
        <taxon>Sar</taxon>
        <taxon>Stramenopiles</taxon>
        <taxon>Ochrophyta</taxon>
        <taxon>Bacillariophyta</taxon>
        <taxon>Bacillariophyceae</taxon>
        <taxon>Bacillariophycidae</taxon>
        <taxon>Bacillariales</taxon>
        <taxon>Bacillariaceae</taxon>
        <taxon>Pseudo-nitzschia</taxon>
    </lineage>
</organism>
<protein>
    <submittedName>
        <fullName evidence="2">Uncharacterized protein</fullName>
    </submittedName>
</protein>
<dbReference type="AlphaFoldDB" id="A0A7S4EN05"/>
<reference evidence="2" key="1">
    <citation type="submission" date="2021-01" db="EMBL/GenBank/DDBJ databases">
        <authorList>
            <person name="Corre E."/>
            <person name="Pelletier E."/>
            <person name="Niang G."/>
            <person name="Scheremetjew M."/>
            <person name="Finn R."/>
            <person name="Kale V."/>
            <person name="Holt S."/>
            <person name="Cochrane G."/>
            <person name="Meng A."/>
            <person name="Brown T."/>
            <person name="Cohen L."/>
        </authorList>
    </citation>
    <scope>NUCLEOTIDE SEQUENCE</scope>
    <source>
        <strain evidence="2">10249 10 AB</strain>
    </source>
</reference>
<gene>
    <name evidence="2" type="ORF">PAUS00366_LOCUS16925</name>
</gene>
<sequence>MNFAYPSSADSSTNTIVQGRRTNTFVNSNNNAEAGVFPLAMASGFHMALDILSHSCCSVDSIVVEDENAYKNDDIFVIRDIPKNFIDAIPTDNHNEFSDIKVNDNKIRDKVSDVEEAGSRKGNESPTSSAVDVNAHDDAEKSLLPFSLYQVPDTVVAIAPSKSRKRTREQKKKLVLRFADEDDSNVNDFTTRNNLCSIRNTLSCFDMTAQEIKDAWLQSDEFLYIQRRDQRLAKQIEQQQQLYPDQQQPQICTRGLESRLRLESLRKQSHRLIGLNEVLVELERQWDSYENGSNRSRSCDDKDNTGNANAYATNGTATGAMFRYDFDDFARVYGHISRECKIQAEQIARKDRMEVEAFLELEERQRMHTNMNVNVNMNMNPKKYRKKPSAVARHFSWNDLSSYQPQPMDMCCKEDECEDDEYEHKYMYESSPMAVTTDVTSTPLQHHVSLSRQSSV</sequence>
<name>A0A7S4EN05_9STRA</name>
<accession>A0A7S4EN05</accession>
<evidence type="ECO:0000256" key="1">
    <source>
        <dbReference type="SAM" id="MobiDB-lite"/>
    </source>
</evidence>
<feature type="region of interest" description="Disordered" evidence="1">
    <location>
        <begin position="113"/>
        <end position="132"/>
    </location>
</feature>
<evidence type="ECO:0000313" key="2">
    <source>
        <dbReference type="EMBL" id="CAE0724169.1"/>
    </source>
</evidence>
<dbReference type="EMBL" id="HBIX01024481">
    <property type="protein sequence ID" value="CAE0724169.1"/>
    <property type="molecule type" value="Transcribed_RNA"/>
</dbReference>
<feature type="compositionally biased region" description="Basic and acidic residues" evidence="1">
    <location>
        <begin position="113"/>
        <end position="123"/>
    </location>
</feature>
<proteinExistence type="predicted"/>